<keyword evidence="1" id="KW-0808">Transferase</keyword>
<dbReference type="EMBL" id="PSYR01000002">
    <property type="protein sequence ID" value="RCN56679.1"/>
    <property type="molecule type" value="Genomic_DNA"/>
</dbReference>
<name>A0A1C2G3J1_9GAMM</name>
<dbReference type="Proteomes" id="UP000253250">
    <property type="component" value="Unassembled WGS sequence"/>
</dbReference>
<sequence>MRILMVSDTYFPRVSGVASSIRSFRAGLARMGHEVHLLIPAYGVRDSVEPGIFQVSSRRIPFYPEERLMTPSGCLRIAAHLASRRYDVIHIQTPFMAHFWGCYLARRWGIPAVLSYHTYFEAYVGHYYPWIPNVLARYAIRGLSRIQCHGVHTVVVPSAAMAEVVAGYGVRTPIEVIPTGIDMPSPPGGRRAAFRALHGITPERPVLLYAGRLAPEKNLPFLLQVVARLRSALPDILLLFAGDGPIRASLESQSRRYGLSDSVRFLGYLDRDGALRDAYQAADLFVFSSLTETQGMVLLEALAARLPIVAIPALGVADLLASRQGSRGSAADPDSFGAECLAILRDPALRARLATEAGQLAARWSREAMSQRLIEVYETLVDWAQAAHCGIQER</sequence>
<comment type="caution">
    <text evidence="1">The sequence shown here is derived from an EMBL/GenBank/DDBJ whole genome shotgun (WGS) entry which is preliminary data.</text>
</comment>
<dbReference type="Pfam" id="PF00534">
    <property type="entry name" value="Glycos_transf_1"/>
    <property type="match status" value="1"/>
</dbReference>
<dbReference type="InterPro" id="IPR001296">
    <property type="entry name" value="Glyco_trans_1"/>
</dbReference>
<dbReference type="OrthoDB" id="9802525at2"/>
<dbReference type="AlphaFoldDB" id="A0A1C2G3J1"/>
<accession>A0A1C2G3J1</accession>
<dbReference type="Gene3D" id="3.40.50.2000">
    <property type="entry name" value="Glycogen Phosphorylase B"/>
    <property type="match status" value="2"/>
</dbReference>
<protein>
    <submittedName>
        <fullName evidence="1">Glycosyltransferase family 4 protein</fullName>
    </submittedName>
</protein>
<keyword evidence="2" id="KW-1185">Reference proteome</keyword>
<dbReference type="Pfam" id="PF13439">
    <property type="entry name" value="Glyco_transf_4"/>
    <property type="match status" value="1"/>
</dbReference>
<organism evidence="1 2">
    <name type="scientific">Acidiferrobacter thiooxydans</name>
    <dbReference type="NCBI Taxonomy" id="163359"/>
    <lineage>
        <taxon>Bacteria</taxon>
        <taxon>Pseudomonadati</taxon>
        <taxon>Pseudomonadota</taxon>
        <taxon>Gammaproteobacteria</taxon>
        <taxon>Acidiferrobacterales</taxon>
        <taxon>Acidiferrobacteraceae</taxon>
        <taxon>Acidiferrobacter</taxon>
    </lineage>
</organism>
<evidence type="ECO:0000313" key="1">
    <source>
        <dbReference type="EMBL" id="RCN56679.1"/>
    </source>
</evidence>
<dbReference type="RefSeq" id="WP_065969120.1">
    <property type="nucleotide sequence ID" value="NZ_CP080624.1"/>
</dbReference>
<dbReference type="SUPFAM" id="SSF53756">
    <property type="entry name" value="UDP-Glycosyltransferase/glycogen phosphorylase"/>
    <property type="match status" value="1"/>
</dbReference>
<dbReference type="InterPro" id="IPR050194">
    <property type="entry name" value="Glycosyltransferase_grp1"/>
</dbReference>
<reference evidence="1 2" key="1">
    <citation type="submission" date="2018-02" db="EMBL/GenBank/DDBJ databases">
        <title>Insights into the biology of acidophilic members of the Acidiferrobacteraceae family derived from comparative genomic analyses.</title>
        <authorList>
            <person name="Issotta F."/>
            <person name="Thyssen C."/>
            <person name="Mena C."/>
            <person name="Moya A."/>
            <person name="Bellenberg S."/>
            <person name="Sproer C."/>
            <person name="Covarrubias P.C."/>
            <person name="Sand W."/>
            <person name="Quatrini R."/>
            <person name="Vera M."/>
        </authorList>
    </citation>
    <scope>NUCLEOTIDE SEQUENCE [LARGE SCALE GENOMIC DNA]</scope>
    <source>
        <strain evidence="2">m-1</strain>
    </source>
</reference>
<dbReference type="GO" id="GO:0016757">
    <property type="term" value="F:glycosyltransferase activity"/>
    <property type="evidence" value="ECO:0007669"/>
    <property type="project" value="InterPro"/>
</dbReference>
<proteinExistence type="predicted"/>
<gene>
    <name evidence="1" type="ORF">C4900_12955</name>
</gene>
<dbReference type="PANTHER" id="PTHR45947:SF3">
    <property type="entry name" value="SULFOQUINOVOSYL TRANSFERASE SQD2"/>
    <property type="match status" value="1"/>
</dbReference>
<evidence type="ECO:0000313" key="2">
    <source>
        <dbReference type="Proteomes" id="UP000253250"/>
    </source>
</evidence>
<dbReference type="PANTHER" id="PTHR45947">
    <property type="entry name" value="SULFOQUINOVOSYL TRANSFERASE SQD2"/>
    <property type="match status" value="1"/>
</dbReference>
<dbReference type="STRING" id="163359.A9R16_00510"/>
<dbReference type="InterPro" id="IPR028098">
    <property type="entry name" value="Glyco_trans_4-like_N"/>
</dbReference>